<keyword evidence="4 6" id="KW-1133">Transmembrane helix</keyword>
<feature type="transmembrane region" description="Helical" evidence="6">
    <location>
        <begin position="6"/>
        <end position="35"/>
    </location>
</feature>
<keyword evidence="5 6" id="KW-0472">Membrane</keyword>
<feature type="transmembrane region" description="Helical" evidence="6">
    <location>
        <begin position="42"/>
        <end position="61"/>
    </location>
</feature>
<sequence length="250" mass="25014">MLWLVLILAVVVGLFVGLLGGGGSILTVPLLAYVAGLPPEQAIAGSLFVVAVTSAVALLPHARRGAVQWRVGAVFGVSSMAGALLGGLVGARLPGALLMVLFAVMMVASAIGMIRGRKPVDPATAPTPLRQSLLQGLGIGVAVGTVGAGGGFMVVPALVLLAKLPMGRAVATSLMVIAMNSAAGLGGHLTGTSLDWSWVLPVTGAAVVGALVGAPLTHRVPQQALKKGFGWFVLVMGAFVLVREGLALLG</sequence>
<feature type="transmembrane region" description="Helical" evidence="6">
    <location>
        <begin position="229"/>
        <end position="249"/>
    </location>
</feature>
<dbReference type="InterPro" id="IPR051598">
    <property type="entry name" value="TSUP/Inactive_protease-like"/>
</dbReference>
<proteinExistence type="inferred from homology"/>
<feature type="transmembrane region" description="Helical" evidence="6">
    <location>
        <begin position="196"/>
        <end position="217"/>
    </location>
</feature>
<feature type="transmembrane region" description="Helical" evidence="6">
    <location>
        <begin position="96"/>
        <end position="114"/>
    </location>
</feature>
<accession>A0A1R4JJW7</accession>
<evidence type="ECO:0000313" key="7">
    <source>
        <dbReference type="EMBL" id="SJN32307.1"/>
    </source>
</evidence>
<dbReference type="Proteomes" id="UP000196230">
    <property type="component" value="Unassembled WGS sequence"/>
</dbReference>
<keyword evidence="3 6" id="KW-0812">Transmembrane</keyword>
<feature type="transmembrane region" description="Helical" evidence="6">
    <location>
        <begin position="169"/>
        <end position="190"/>
    </location>
</feature>
<organism evidence="7 8">
    <name type="scientific">Micrococcus lylae</name>
    <dbReference type="NCBI Taxonomy" id="1273"/>
    <lineage>
        <taxon>Bacteria</taxon>
        <taxon>Bacillati</taxon>
        <taxon>Actinomycetota</taxon>
        <taxon>Actinomycetes</taxon>
        <taxon>Micrococcales</taxon>
        <taxon>Micrococcaceae</taxon>
        <taxon>Micrococcus</taxon>
    </lineage>
</organism>
<evidence type="ECO:0000256" key="6">
    <source>
        <dbReference type="RuleBase" id="RU363041"/>
    </source>
</evidence>
<gene>
    <name evidence="7" type="ORF">FM125_08970</name>
</gene>
<evidence type="ECO:0000256" key="1">
    <source>
        <dbReference type="ARBA" id="ARBA00004141"/>
    </source>
</evidence>
<evidence type="ECO:0000313" key="8">
    <source>
        <dbReference type="Proteomes" id="UP000196230"/>
    </source>
</evidence>
<evidence type="ECO:0000256" key="4">
    <source>
        <dbReference type="ARBA" id="ARBA00022989"/>
    </source>
</evidence>
<feature type="transmembrane region" description="Helical" evidence="6">
    <location>
        <begin position="67"/>
        <end position="89"/>
    </location>
</feature>
<protein>
    <recommendedName>
        <fullName evidence="6">Probable membrane transporter protein</fullName>
    </recommendedName>
</protein>
<comment type="similarity">
    <text evidence="2 6">Belongs to the 4-toluene sulfonate uptake permease (TSUP) (TC 2.A.102) family.</text>
</comment>
<dbReference type="RefSeq" id="WP_219337041.1">
    <property type="nucleotide sequence ID" value="NZ_FUKP01000063.1"/>
</dbReference>
<evidence type="ECO:0000256" key="2">
    <source>
        <dbReference type="ARBA" id="ARBA00009142"/>
    </source>
</evidence>
<comment type="subcellular location">
    <subcellularLocation>
        <location evidence="6">Cell membrane</location>
        <topology evidence="6">Multi-pass membrane protein</topology>
    </subcellularLocation>
    <subcellularLocation>
        <location evidence="1">Membrane</location>
        <topology evidence="1">Multi-pass membrane protein</topology>
    </subcellularLocation>
</comment>
<reference evidence="7 8" key="1">
    <citation type="submission" date="2017-02" db="EMBL/GenBank/DDBJ databases">
        <authorList>
            <person name="Peterson S.W."/>
        </authorList>
    </citation>
    <scope>NUCLEOTIDE SEQUENCE [LARGE SCALE GENOMIC DNA]</scope>
    <source>
        <strain evidence="7 8">2B3F</strain>
    </source>
</reference>
<evidence type="ECO:0000256" key="5">
    <source>
        <dbReference type="ARBA" id="ARBA00023136"/>
    </source>
</evidence>
<keyword evidence="6" id="KW-1003">Cell membrane</keyword>
<feature type="transmembrane region" description="Helical" evidence="6">
    <location>
        <begin position="134"/>
        <end position="162"/>
    </location>
</feature>
<dbReference type="InterPro" id="IPR002781">
    <property type="entry name" value="TM_pro_TauE-like"/>
</dbReference>
<dbReference type="PANTHER" id="PTHR43701">
    <property type="entry name" value="MEMBRANE TRANSPORTER PROTEIN MJ0441-RELATED"/>
    <property type="match status" value="1"/>
</dbReference>
<dbReference type="AlphaFoldDB" id="A0A1R4JJW7"/>
<dbReference type="Pfam" id="PF01925">
    <property type="entry name" value="TauE"/>
    <property type="match status" value="1"/>
</dbReference>
<evidence type="ECO:0000256" key="3">
    <source>
        <dbReference type="ARBA" id="ARBA00022692"/>
    </source>
</evidence>
<dbReference type="GO" id="GO:0005886">
    <property type="term" value="C:plasma membrane"/>
    <property type="evidence" value="ECO:0007669"/>
    <property type="project" value="UniProtKB-SubCell"/>
</dbReference>
<dbReference type="PANTHER" id="PTHR43701:SF2">
    <property type="entry name" value="MEMBRANE TRANSPORTER PROTEIN YJNA-RELATED"/>
    <property type="match status" value="1"/>
</dbReference>
<name>A0A1R4JJW7_9MICC</name>
<dbReference type="EMBL" id="FUKP01000063">
    <property type="protein sequence ID" value="SJN32307.1"/>
    <property type="molecule type" value="Genomic_DNA"/>
</dbReference>